<evidence type="ECO:0000256" key="3">
    <source>
        <dbReference type="ARBA" id="ARBA00022679"/>
    </source>
</evidence>
<dbReference type="STRING" id="491952.Mar181_2972"/>
<evidence type="ECO:0000259" key="10">
    <source>
        <dbReference type="PROSITE" id="PS51163"/>
    </source>
</evidence>
<dbReference type="Pfam" id="PF01300">
    <property type="entry name" value="Sua5_yciO_yrdC"/>
    <property type="match status" value="1"/>
</dbReference>
<keyword evidence="5 9" id="KW-0548">Nucleotidyltransferase</keyword>
<dbReference type="GO" id="GO:0002949">
    <property type="term" value="P:tRNA threonylcarbamoyladenosine modification"/>
    <property type="evidence" value="ECO:0007669"/>
    <property type="project" value="UniProtKB-UniRule"/>
</dbReference>
<dbReference type="HAMAP" id="MF_01852">
    <property type="entry name" value="TsaC"/>
    <property type="match status" value="1"/>
</dbReference>
<dbReference type="InterPro" id="IPR017945">
    <property type="entry name" value="DHBP_synth_RibB-like_a/b_dom"/>
</dbReference>
<dbReference type="HOGENOM" id="CLU_031397_6_0_6"/>
<dbReference type="InterPro" id="IPR023535">
    <property type="entry name" value="TC-AMP_synthase"/>
</dbReference>
<dbReference type="GO" id="GO:0005524">
    <property type="term" value="F:ATP binding"/>
    <property type="evidence" value="ECO:0007669"/>
    <property type="project" value="UniProtKB-UniRule"/>
</dbReference>
<evidence type="ECO:0000256" key="2">
    <source>
        <dbReference type="ARBA" id="ARBA00022490"/>
    </source>
</evidence>
<accession>F6D1B0</accession>
<dbReference type="Gene3D" id="3.90.870.10">
    <property type="entry name" value="DHBP synthase"/>
    <property type="match status" value="1"/>
</dbReference>
<comment type="subcellular location">
    <subcellularLocation>
        <location evidence="1 9">Cytoplasm</location>
    </subcellularLocation>
</comment>
<dbReference type="GO" id="GO:0003725">
    <property type="term" value="F:double-stranded RNA binding"/>
    <property type="evidence" value="ECO:0007669"/>
    <property type="project" value="InterPro"/>
</dbReference>
<dbReference type="GO" id="GO:0000049">
    <property type="term" value="F:tRNA binding"/>
    <property type="evidence" value="ECO:0007669"/>
    <property type="project" value="TreeGrafter"/>
</dbReference>
<dbReference type="EMBL" id="CP002771">
    <property type="protein sequence ID" value="AEF55999.1"/>
    <property type="molecule type" value="Genomic_DNA"/>
</dbReference>
<keyword evidence="4 9" id="KW-0819">tRNA processing</keyword>
<evidence type="ECO:0000256" key="8">
    <source>
        <dbReference type="ARBA" id="ARBA00048366"/>
    </source>
</evidence>
<dbReference type="SUPFAM" id="SSF55821">
    <property type="entry name" value="YrdC/RibB"/>
    <property type="match status" value="1"/>
</dbReference>
<dbReference type="RefSeq" id="WP_013797470.1">
    <property type="nucleotide sequence ID" value="NC_015559.1"/>
</dbReference>
<dbReference type="EC" id="2.7.7.87" evidence="9"/>
<proteinExistence type="inferred from homology"/>
<dbReference type="AlphaFoldDB" id="F6D1B0"/>
<dbReference type="PANTHER" id="PTHR17490">
    <property type="entry name" value="SUA5"/>
    <property type="match status" value="1"/>
</dbReference>
<protein>
    <recommendedName>
        <fullName evidence="9">Threonylcarbamoyl-AMP synthase</fullName>
        <shortName evidence="9">TC-AMP synthase</shortName>
        <ecNumber evidence="9">2.7.7.87</ecNumber>
    </recommendedName>
    <alternativeName>
        <fullName evidence="9">L-threonylcarbamoyladenylate synthase</fullName>
    </alternativeName>
    <alternativeName>
        <fullName evidence="9">t(6)A37 threonylcarbamoyladenosine biosynthesis protein TsaC</fullName>
    </alternativeName>
    <alternativeName>
        <fullName evidence="9">tRNA threonylcarbamoyladenosine biosynthesis protein TsaC</fullName>
    </alternativeName>
</protein>
<keyword evidence="6 9" id="KW-0547">Nucleotide-binding</keyword>
<dbReference type="GO" id="GO:0061710">
    <property type="term" value="F:L-threonylcarbamoyladenylate synthase"/>
    <property type="evidence" value="ECO:0007669"/>
    <property type="project" value="UniProtKB-EC"/>
</dbReference>
<keyword evidence="3 9" id="KW-0808">Transferase</keyword>
<evidence type="ECO:0000313" key="12">
    <source>
        <dbReference type="Proteomes" id="UP000009230"/>
    </source>
</evidence>
<evidence type="ECO:0000256" key="7">
    <source>
        <dbReference type="ARBA" id="ARBA00022840"/>
    </source>
</evidence>
<evidence type="ECO:0000256" key="9">
    <source>
        <dbReference type="HAMAP-Rule" id="MF_01852"/>
    </source>
</evidence>
<evidence type="ECO:0000256" key="6">
    <source>
        <dbReference type="ARBA" id="ARBA00022741"/>
    </source>
</evidence>
<evidence type="ECO:0000256" key="4">
    <source>
        <dbReference type="ARBA" id="ARBA00022694"/>
    </source>
</evidence>
<dbReference type="InterPro" id="IPR006070">
    <property type="entry name" value="Sua5-like_dom"/>
</dbReference>
<feature type="domain" description="YrdC-like" evidence="10">
    <location>
        <begin position="4"/>
        <end position="185"/>
    </location>
</feature>
<dbReference type="KEGG" id="mpc:Mar181_2972"/>
<sequence length="185" mass="19954">MKLITSTAELANILQQGGVIAYPTEAVWGLGCDPFNQTAVRRILALKSRPEAKGLILIAGDPSQLKPWINTLSEDAAQRLISKTDRPISWVVPDTQITPNWVRGEHQSVAIRLTQHKAVQALCQAFGGVIVSTSANPAGLDPAMTAEDVSHYFGDQIDGIYQAPLGQADQPSQVKDIVTGKLFRA</sequence>
<comment type="catalytic activity">
    <reaction evidence="8 9">
        <text>L-threonine + hydrogencarbonate + ATP = L-threonylcarbamoyladenylate + diphosphate + H2O</text>
        <dbReference type="Rhea" id="RHEA:36407"/>
        <dbReference type="ChEBI" id="CHEBI:15377"/>
        <dbReference type="ChEBI" id="CHEBI:17544"/>
        <dbReference type="ChEBI" id="CHEBI:30616"/>
        <dbReference type="ChEBI" id="CHEBI:33019"/>
        <dbReference type="ChEBI" id="CHEBI:57926"/>
        <dbReference type="ChEBI" id="CHEBI:73682"/>
        <dbReference type="EC" id="2.7.7.87"/>
    </reaction>
</comment>
<dbReference type="Proteomes" id="UP000009230">
    <property type="component" value="Chromosome"/>
</dbReference>
<reference evidence="11 12" key="1">
    <citation type="journal article" date="2012" name="Stand. Genomic Sci.">
        <title>Complete genome sequence of Marinomonas posidonica type strain (IVIA-Po-181(T)).</title>
        <authorList>
            <person name="Lucas-Elio P."/>
            <person name="Goodwin L."/>
            <person name="Woyke T."/>
            <person name="Pitluck S."/>
            <person name="Nolan M."/>
            <person name="Kyrpides N.C."/>
            <person name="Detter J.C."/>
            <person name="Copeland A."/>
            <person name="Lu M."/>
            <person name="Bruce D."/>
            <person name="Detter C."/>
            <person name="Tapia R."/>
            <person name="Han S."/>
            <person name="Land M.L."/>
            <person name="Ivanova N."/>
            <person name="Mikhailova N."/>
            <person name="Johnston A.W."/>
            <person name="Sanchez-Amat A."/>
        </authorList>
    </citation>
    <scope>NUCLEOTIDE SEQUENCE [LARGE SCALE GENOMIC DNA]</scope>
    <source>
        <strain evidence="12">CECT 7376 / NCIMB 14433 / IVIA-Po-181</strain>
    </source>
</reference>
<dbReference type="InterPro" id="IPR050156">
    <property type="entry name" value="TC-AMP_synthase_SUA5"/>
</dbReference>
<dbReference type="GO" id="GO:0006450">
    <property type="term" value="P:regulation of translational fidelity"/>
    <property type="evidence" value="ECO:0007669"/>
    <property type="project" value="TreeGrafter"/>
</dbReference>
<keyword evidence="12" id="KW-1185">Reference proteome</keyword>
<organism evidence="11 12">
    <name type="scientific">Marinomonas posidonica (strain CECT 7376 / NCIMB 14433 / IVIA-Po-181)</name>
    <dbReference type="NCBI Taxonomy" id="491952"/>
    <lineage>
        <taxon>Bacteria</taxon>
        <taxon>Pseudomonadati</taxon>
        <taxon>Pseudomonadota</taxon>
        <taxon>Gammaproteobacteria</taxon>
        <taxon>Oceanospirillales</taxon>
        <taxon>Oceanospirillaceae</taxon>
        <taxon>Marinomonas</taxon>
    </lineage>
</organism>
<evidence type="ECO:0000256" key="1">
    <source>
        <dbReference type="ARBA" id="ARBA00004496"/>
    </source>
</evidence>
<gene>
    <name evidence="9" type="primary">tsaC</name>
    <name evidence="11" type="ordered locus">Mar181_2972</name>
</gene>
<dbReference type="OrthoDB" id="9814580at2"/>
<keyword evidence="7 9" id="KW-0067">ATP-binding</keyword>
<dbReference type="GO" id="GO:0005737">
    <property type="term" value="C:cytoplasm"/>
    <property type="evidence" value="ECO:0007669"/>
    <property type="project" value="UniProtKB-SubCell"/>
</dbReference>
<dbReference type="PANTHER" id="PTHR17490:SF18">
    <property type="entry name" value="THREONYLCARBAMOYL-AMP SYNTHASE"/>
    <property type="match status" value="1"/>
</dbReference>
<evidence type="ECO:0000313" key="11">
    <source>
        <dbReference type="EMBL" id="AEF55999.1"/>
    </source>
</evidence>
<evidence type="ECO:0000256" key="5">
    <source>
        <dbReference type="ARBA" id="ARBA00022695"/>
    </source>
</evidence>
<comment type="function">
    <text evidence="9">Required for the formation of a threonylcarbamoyl group on adenosine at position 37 (t(6)A37) in tRNAs that read codons beginning with adenine. Catalyzes the conversion of L-threonine, HCO(3)(-)/CO(2) and ATP to give threonylcarbamoyl-AMP (TC-AMP) as the acyladenylate intermediate, with the release of diphosphate.</text>
</comment>
<dbReference type="eggNOG" id="COG0009">
    <property type="taxonomic scope" value="Bacteria"/>
</dbReference>
<name>F6D1B0_MARPP</name>
<dbReference type="PROSITE" id="PS51163">
    <property type="entry name" value="YRDC"/>
    <property type="match status" value="1"/>
</dbReference>
<keyword evidence="2 9" id="KW-0963">Cytoplasm</keyword>
<comment type="similarity">
    <text evidence="9">Belongs to the SUA5 family. TsaC subfamily.</text>
</comment>